<dbReference type="SUPFAM" id="SSF55874">
    <property type="entry name" value="ATPase domain of HSP90 chaperone/DNA topoisomerase II/histidine kinase"/>
    <property type="match status" value="1"/>
</dbReference>
<keyword evidence="5" id="KW-0547">Nucleotide-binding</keyword>
<evidence type="ECO:0000256" key="6">
    <source>
        <dbReference type="ARBA" id="ARBA00022777"/>
    </source>
</evidence>
<dbReference type="GO" id="GO:0046983">
    <property type="term" value="F:protein dimerization activity"/>
    <property type="evidence" value="ECO:0007669"/>
    <property type="project" value="InterPro"/>
</dbReference>
<evidence type="ECO:0000256" key="9">
    <source>
        <dbReference type="SAM" id="MobiDB-lite"/>
    </source>
</evidence>
<evidence type="ECO:0000256" key="2">
    <source>
        <dbReference type="ARBA" id="ARBA00012438"/>
    </source>
</evidence>
<proteinExistence type="predicted"/>
<dbReference type="InterPro" id="IPR003594">
    <property type="entry name" value="HATPase_dom"/>
</dbReference>
<keyword evidence="10" id="KW-0472">Membrane</keyword>
<dbReference type="PANTHER" id="PTHR24421">
    <property type="entry name" value="NITRATE/NITRITE SENSOR PROTEIN NARX-RELATED"/>
    <property type="match status" value="1"/>
</dbReference>
<dbReference type="PANTHER" id="PTHR24421:SF10">
    <property type="entry name" value="NITRATE_NITRITE SENSOR PROTEIN NARQ"/>
    <property type="match status" value="1"/>
</dbReference>
<dbReference type="EC" id="2.7.13.3" evidence="2"/>
<evidence type="ECO:0000259" key="11">
    <source>
        <dbReference type="Pfam" id="PF02518"/>
    </source>
</evidence>
<sequence length="470" mass="49265">MTLEGTAHSENTEAAGIRDPPGTPISRPLALLDAGLDRLGLRGPFARDLALGVLVALVSTGMLLSLQVVAGSSGAAFTPTALTVIAVLACAQSLVLCVRRRAPLLCLSAVVAAQAGMYVFLPGDVAFQGLASFFVAYTCGTLLSLRRLLWTVVAVTAVLGVCGFVFALPPFTSLSPPAEVDGPLVAGVTQALAGLLGFGVVGFVGNDVAARRRFARLERRRAAEAQRERTNNAIRAERALMARELHDIAAHHLSGMVVQTGAAEQLVGRDDRAAREAIAWVRAQGRETLDSLRMVVGALREPGEHPYGTGGGADGAPVPGIAVLGHLVERELALGGSVTLRRTGHAYDLPPVADVTFYRVVQEALANARDHASGAHVCVELHYRESEIVLQVENGPGLEREEAPGHARGLGLIGMRERAELIGAVLRTGATDSGGWRVRLTLPFTRGISADRADHVTAKDAFHDQGGSGG</sequence>
<protein>
    <recommendedName>
        <fullName evidence="2">histidine kinase</fullName>
        <ecNumber evidence="2">2.7.13.3</ecNumber>
    </recommendedName>
</protein>
<dbReference type="Pfam" id="PF02518">
    <property type="entry name" value="HATPase_c"/>
    <property type="match status" value="1"/>
</dbReference>
<dbReference type="Pfam" id="PF07730">
    <property type="entry name" value="HisKA_3"/>
    <property type="match status" value="1"/>
</dbReference>
<dbReference type="AlphaFoldDB" id="A0A1V3C275"/>
<dbReference type="Gene3D" id="1.20.5.1930">
    <property type="match status" value="1"/>
</dbReference>
<feature type="transmembrane region" description="Helical" evidence="10">
    <location>
        <begin position="104"/>
        <end position="121"/>
    </location>
</feature>
<keyword evidence="14" id="KW-1185">Reference proteome</keyword>
<dbReference type="Gene3D" id="3.30.565.10">
    <property type="entry name" value="Histidine kinase-like ATPase, C-terminal domain"/>
    <property type="match status" value="1"/>
</dbReference>
<gene>
    <name evidence="13" type="ORF">NOSIN_14770</name>
</gene>
<reference evidence="14" key="1">
    <citation type="submission" date="2016-08" db="EMBL/GenBank/DDBJ databases">
        <authorList>
            <person name="Tokovenko B."/>
            <person name="Kalinowski J."/>
        </authorList>
    </citation>
    <scope>NUCLEOTIDE SEQUENCE [LARGE SCALE GENOMIC DNA]</scope>
    <source>
        <strain evidence="14">UTMC102</strain>
    </source>
</reference>
<evidence type="ECO:0000256" key="3">
    <source>
        <dbReference type="ARBA" id="ARBA00022553"/>
    </source>
</evidence>
<feature type="transmembrane region" description="Helical" evidence="10">
    <location>
        <begin position="127"/>
        <end position="145"/>
    </location>
</feature>
<dbReference type="Proteomes" id="UP000189004">
    <property type="component" value="Unassembled WGS sequence"/>
</dbReference>
<dbReference type="GO" id="GO:0000155">
    <property type="term" value="F:phosphorelay sensor kinase activity"/>
    <property type="evidence" value="ECO:0007669"/>
    <property type="project" value="InterPro"/>
</dbReference>
<feature type="transmembrane region" description="Helical" evidence="10">
    <location>
        <begin position="152"/>
        <end position="171"/>
    </location>
</feature>
<keyword evidence="10" id="KW-0812">Transmembrane</keyword>
<dbReference type="GO" id="GO:0005524">
    <property type="term" value="F:ATP binding"/>
    <property type="evidence" value="ECO:0007669"/>
    <property type="project" value="UniProtKB-KW"/>
</dbReference>
<evidence type="ECO:0000256" key="8">
    <source>
        <dbReference type="ARBA" id="ARBA00023012"/>
    </source>
</evidence>
<feature type="domain" description="Histidine kinase/HSP90-like ATPase" evidence="11">
    <location>
        <begin position="356"/>
        <end position="445"/>
    </location>
</feature>
<keyword evidence="3" id="KW-0597">Phosphoprotein</keyword>
<dbReference type="STRING" id="501010.NOSIN_14770"/>
<dbReference type="InterPro" id="IPR036890">
    <property type="entry name" value="HATPase_C_sf"/>
</dbReference>
<dbReference type="RefSeq" id="WP_077691329.1">
    <property type="nucleotide sequence ID" value="NZ_MCOK01000001.1"/>
</dbReference>
<feature type="transmembrane region" description="Helical" evidence="10">
    <location>
        <begin position="76"/>
        <end position="97"/>
    </location>
</feature>
<feature type="transmembrane region" description="Helical" evidence="10">
    <location>
        <begin position="191"/>
        <end position="210"/>
    </location>
</feature>
<dbReference type="CDD" id="cd16917">
    <property type="entry name" value="HATPase_UhpB-NarQ-NarX-like"/>
    <property type="match status" value="1"/>
</dbReference>
<keyword evidence="10" id="KW-1133">Transmembrane helix</keyword>
<feature type="region of interest" description="Disordered" evidence="9">
    <location>
        <begin position="1"/>
        <end position="22"/>
    </location>
</feature>
<comment type="catalytic activity">
    <reaction evidence="1">
        <text>ATP + protein L-histidine = ADP + protein N-phospho-L-histidine.</text>
        <dbReference type="EC" id="2.7.13.3"/>
    </reaction>
</comment>
<organism evidence="13 14">
    <name type="scientific">Nocardiopsis sinuspersici</name>
    <dbReference type="NCBI Taxonomy" id="501010"/>
    <lineage>
        <taxon>Bacteria</taxon>
        <taxon>Bacillati</taxon>
        <taxon>Actinomycetota</taxon>
        <taxon>Actinomycetes</taxon>
        <taxon>Streptosporangiales</taxon>
        <taxon>Nocardiopsidaceae</taxon>
        <taxon>Nocardiopsis</taxon>
    </lineage>
</organism>
<name>A0A1V3C275_9ACTN</name>
<keyword evidence="6 13" id="KW-0418">Kinase</keyword>
<keyword evidence="4" id="KW-0808">Transferase</keyword>
<evidence type="ECO:0000256" key="10">
    <source>
        <dbReference type="SAM" id="Phobius"/>
    </source>
</evidence>
<dbReference type="EMBL" id="MCOK01000001">
    <property type="protein sequence ID" value="OOC54904.1"/>
    <property type="molecule type" value="Genomic_DNA"/>
</dbReference>
<feature type="transmembrane region" description="Helical" evidence="10">
    <location>
        <begin position="49"/>
        <end position="70"/>
    </location>
</feature>
<evidence type="ECO:0000256" key="1">
    <source>
        <dbReference type="ARBA" id="ARBA00000085"/>
    </source>
</evidence>
<dbReference type="InterPro" id="IPR050482">
    <property type="entry name" value="Sensor_HK_TwoCompSys"/>
</dbReference>
<keyword evidence="7" id="KW-0067">ATP-binding</keyword>
<evidence type="ECO:0000256" key="7">
    <source>
        <dbReference type="ARBA" id="ARBA00022840"/>
    </source>
</evidence>
<keyword evidence="8" id="KW-0902">Two-component regulatory system</keyword>
<evidence type="ECO:0000313" key="13">
    <source>
        <dbReference type="EMBL" id="OOC54904.1"/>
    </source>
</evidence>
<dbReference type="OrthoDB" id="227596at2"/>
<comment type="caution">
    <text evidence="13">The sequence shown here is derived from an EMBL/GenBank/DDBJ whole genome shotgun (WGS) entry which is preliminary data.</text>
</comment>
<dbReference type="InterPro" id="IPR011712">
    <property type="entry name" value="Sig_transdc_His_kin_sub3_dim/P"/>
</dbReference>
<dbReference type="GO" id="GO:0016020">
    <property type="term" value="C:membrane"/>
    <property type="evidence" value="ECO:0007669"/>
    <property type="project" value="InterPro"/>
</dbReference>
<evidence type="ECO:0000259" key="12">
    <source>
        <dbReference type="Pfam" id="PF07730"/>
    </source>
</evidence>
<feature type="domain" description="Signal transduction histidine kinase subgroup 3 dimerisation and phosphoacceptor" evidence="12">
    <location>
        <begin position="237"/>
        <end position="302"/>
    </location>
</feature>
<accession>A0A1V3C275</accession>
<evidence type="ECO:0000256" key="5">
    <source>
        <dbReference type="ARBA" id="ARBA00022741"/>
    </source>
</evidence>
<evidence type="ECO:0000313" key="14">
    <source>
        <dbReference type="Proteomes" id="UP000189004"/>
    </source>
</evidence>
<evidence type="ECO:0000256" key="4">
    <source>
        <dbReference type="ARBA" id="ARBA00022679"/>
    </source>
</evidence>